<evidence type="ECO:0000313" key="2">
    <source>
        <dbReference type="Proteomes" id="UP000276133"/>
    </source>
</evidence>
<evidence type="ECO:0000313" key="1">
    <source>
        <dbReference type="EMBL" id="RNA29074.1"/>
    </source>
</evidence>
<comment type="caution">
    <text evidence="1">The sequence shown here is derived from an EMBL/GenBank/DDBJ whole genome shotgun (WGS) entry which is preliminary data.</text>
</comment>
<keyword evidence="2" id="KW-1185">Reference proteome</keyword>
<dbReference type="AlphaFoldDB" id="A0A3M7RZU7"/>
<organism evidence="1 2">
    <name type="scientific">Brachionus plicatilis</name>
    <name type="common">Marine rotifer</name>
    <name type="synonym">Brachionus muelleri</name>
    <dbReference type="NCBI Taxonomy" id="10195"/>
    <lineage>
        <taxon>Eukaryota</taxon>
        <taxon>Metazoa</taxon>
        <taxon>Spiralia</taxon>
        <taxon>Gnathifera</taxon>
        <taxon>Rotifera</taxon>
        <taxon>Eurotatoria</taxon>
        <taxon>Monogononta</taxon>
        <taxon>Pseudotrocha</taxon>
        <taxon>Ploima</taxon>
        <taxon>Brachionidae</taxon>
        <taxon>Brachionus</taxon>
    </lineage>
</organism>
<reference evidence="1 2" key="1">
    <citation type="journal article" date="2018" name="Sci. Rep.">
        <title>Genomic signatures of local adaptation to the degree of environmental predictability in rotifers.</title>
        <authorList>
            <person name="Franch-Gras L."/>
            <person name="Hahn C."/>
            <person name="Garcia-Roger E.M."/>
            <person name="Carmona M.J."/>
            <person name="Serra M."/>
            <person name="Gomez A."/>
        </authorList>
    </citation>
    <scope>NUCLEOTIDE SEQUENCE [LARGE SCALE GENOMIC DNA]</scope>
    <source>
        <strain evidence="1">HYR1</strain>
    </source>
</reference>
<dbReference type="EMBL" id="REGN01002284">
    <property type="protein sequence ID" value="RNA29074.1"/>
    <property type="molecule type" value="Genomic_DNA"/>
</dbReference>
<accession>A0A3M7RZU7</accession>
<gene>
    <name evidence="1" type="ORF">BpHYR1_044132</name>
</gene>
<dbReference type="Proteomes" id="UP000276133">
    <property type="component" value="Unassembled WGS sequence"/>
</dbReference>
<protein>
    <submittedName>
        <fullName evidence="1">Uncharacterized protein</fullName>
    </submittedName>
</protein>
<proteinExistence type="predicted"/>
<sequence>MGILYKTIFKIVNSGSNSACQSQRKLFTNKVASLWNELPEAVISATSTNAFKDKFDKIRSQQLAANNTTMVE</sequence>
<name>A0A3M7RZU7_BRAPC</name>